<keyword evidence="3" id="KW-0808">Transferase</keyword>
<accession>A0AB36AFT7</accession>
<comment type="caution">
    <text evidence="6">The sequence shown here is derived from an EMBL/GenBank/DDBJ whole genome shotgun (WGS) entry which is preliminary data.</text>
</comment>
<dbReference type="InterPro" id="IPR049704">
    <property type="entry name" value="Aminotrans_3_PPA_site"/>
</dbReference>
<evidence type="ECO:0000256" key="2">
    <source>
        <dbReference type="ARBA" id="ARBA00022576"/>
    </source>
</evidence>
<keyword evidence="4 5" id="KW-0663">Pyridoxal phosphate</keyword>
<dbReference type="Proteomes" id="UP000441557">
    <property type="component" value="Unassembled WGS sequence"/>
</dbReference>
<dbReference type="InterPro" id="IPR050103">
    <property type="entry name" value="Class-III_PLP-dep_AT"/>
</dbReference>
<dbReference type="SUPFAM" id="SSF53383">
    <property type="entry name" value="PLP-dependent transferases"/>
    <property type="match status" value="1"/>
</dbReference>
<comment type="cofactor">
    <cofactor evidence="1">
        <name>pyridoxal 5'-phosphate</name>
        <dbReference type="ChEBI" id="CHEBI:597326"/>
    </cofactor>
</comment>
<evidence type="ECO:0000256" key="3">
    <source>
        <dbReference type="ARBA" id="ARBA00022679"/>
    </source>
</evidence>
<proteinExistence type="inferred from homology"/>
<dbReference type="PANTHER" id="PTHR11986">
    <property type="entry name" value="AMINOTRANSFERASE CLASS III"/>
    <property type="match status" value="1"/>
</dbReference>
<organism evidence="6 7">
    <name type="scientific">Limosilactobacillus reuteri</name>
    <name type="common">Lactobacillus reuteri</name>
    <dbReference type="NCBI Taxonomy" id="1598"/>
    <lineage>
        <taxon>Bacteria</taxon>
        <taxon>Bacillati</taxon>
        <taxon>Bacillota</taxon>
        <taxon>Bacilli</taxon>
        <taxon>Lactobacillales</taxon>
        <taxon>Lactobacillaceae</taxon>
        <taxon>Limosilactobacillus</taxon>
    </lineage>
</organism>
<evidence type="ECO:0000256" key="1">
    <source>
        <dbReference type="ARBA" id="ARBA00001933"/>
    </source>
</evidence>
<gene>
    <name evidence="6" type="ORF">GIX80_09730</name>
</gene>
<dbReference type="InterPro" id="IPR015421">
    <property type="entry name" value="PyrdxlP-dep_Trfase_major"/>
</dbReference>
<dbReference type="GO" id="GO:0042802">
    <property type="term" value="F:identical protein binding"/>
    <property type="evidence" value="ECO:0007669"/>
    <property type="project" value="TreeGrafter"/>
</dbReference>
<dbReference type="Pfam" id="PF00202">
    <property type="entry name" value="Aminotran_3"/>
    <property type="match status" value="1"/>
</dbReference>
<dbReference type="PROSITE" id="PS00600">
    <property type="entry name" value="AA_TRANSFER_CLASS_3"/>
    <property type="match status" value="1"/>
</dbReference>
<dbReference type="RefSeq" id="WP_065867000.1">
    <property type="nucleotide sequence ID" value="NZ_JAJAOY010000119.1"/>
</dbReference>
<reference evidence="6 7" key="1">
    <citation type="submission" date="2019-11" db="EMBL/GenBank/DDBJ databases">
        <title>Draft genome sequence of 12 host-associated Lactobacillus reuteri rodent strains.</title>
        <authorList>
            <person name="Zhang S."/>
            <person name="Ozcam M."/>
            <person name="Van Pijkeren J.P."/>
        </authorList>
    </citation>
    <scope>NUCLEOTIDE SEQUENCE [LARGE SCALE GENOMIC DNA]</scope>
    <source>
        <strain evidence="6 7">L1604-1</strain>
    </source>
</reference>
<keyword evidence="2 6" id="KW-0032">Aminotransferase</keyword>
<dbReference type="InterPro" id="IPR015424">
    <property type="entry name" value="PyrdxlP-dep_Trfase"/>
</dbReference>
<dbReference type="InterPro" id="IPR015422">
    <property type="entry name" value="PyrdxlP-dep_Trfase_small"/>
</dbReference>
<evidence type="ECO:0000313" key="7">
    <source>
        <dbReference type="Proteomes" id="UP000441557"/>
    </source>
</evidence>
<comment type="similarity">
    <text evidence="5">Belongs to the class-III pyridoxal-phosphate-dependent aminotransferase family.</text>
</comment>
<dbReference type="EMBL" id="WJMZ01000017">
    <property type="protein sequence ID" value="MRG84647.1"/>
    <property type="molecule type" value="Genomic_DNA"/>
</dbReference>
<dbReference type="Gene3D" id="3.90.1150.10">
    <property type="entry name" value="Aspartate Aminotransferase, domain 1"/>
    <property type="match status" value="1"/>
</dbReference>
<protein>
    <submittedName>
        <fullName evidence="6">Aminotransferase class III-fold pyridoxal phosphate-dependent enzyme</fullName>
    </submittedName>
</protein>
<evidence type="ECO:0000256" key="5">
    <source>
        <dbReference type="RuleBase" id="RU003560"/>
    </source>
</evidence>
<dbReference type="GO" id="GO:0008483">
    <property type="term" value="F:transaminase activity"/>
    <property type="evidence" value="ECO:0007669"/>
    <property type="project" value="UniProtKB-KW"/>
</dbReference>
<dbReference type="InterPro" id="IPR005814">
    <property type="entry name" value="Aminotrans_3"/>
</dbReference>
<sequence>MYNYKIINGIYGETSLYDITPIKAKDTFIFDKNKKRYLDLRSGLWNVSLGYKPDIYTNISKKFNDLLKKQLPYLDNHSFKHPIYQETANTILDFVGLDFNNIIYTNSGSENTELSLKLANYVNKKGKESKILAFNNSYHGTFFGAMSISGIDQELNHIFNPKYGHVTFIKYPNSIEQENKILKQLELICSDYDVMFIEPILSSAGIYTTSIEFMNKLIKILHKNNVMVVFDEVATGFYRTGDRFYFKKLKYIPDLVCLSKGINNGITPFGCVCISNRLNEVLKNSSQNMEHFSTQNGNLLGISSANIIVQYYLEHEKDILQNINNIECIFRELLTNSGLQYRKQGAMLAIKTNDNQSQLILKKLEKLGILVYLYKNESEEGISIFPQFNIKLEVLKKALKIIIKHVSNF</sequence>
<name>A0AB36AFT7_LIMRT</name>
<evidence type="ECO:0000313" key="6">
    <source>
        <dbReference type="EMBL" id="MRG84647.1"/>
    </source>
</evidence>
<dbReference type="Gene3D" id="3.40.640.10">
    <property type="entry name" value="Type I PLP-dependent aspartate aminotransferase-like (Major domain)"/>
    <property type="match status" value="1"/>
</dbReference>
<dbReference type="GO" id="GO:0030170">
    <property type="term" value="F:pyridoxal phosphate binding"/>
    <property type="evidence" value="ECO:0007669"/>
    <property type="project" value="InterPro"/>
</dbReference>
<dbReference type="PANTHER" id="PTHR11986:SF79">
    <property type="entry name" value="ACETYLORNITHINE AMINOTRANSFERASE, MITOCHONDRIAL"/>
    <property type="match status" value="1"/>
</dbReference>
<evidence type="ECO:0000256" key="4">
    <source>
        <dbReference type="ARBA" id="ARBA00022898"/>
    </source>
</evidence>
<dbReference type="AlphaFoldDB" id="A0AB36AFT7"/>